<geneLocation type="chloroplast" evidence="1"/>
<dbReference type="AlphaFoldDB" id="A0A1Z1M0G3"/>
<keyword evidence="1" id="KW-0934">Plastid</keyword>
<keyword evidence="1" id="KW-0150">Chloroplast</keyword>
<sequence>MVLLHTIIDNNYKFFNDSQLQFIYEKKSVNFNTTNKNKKHVIWIGNLYKNLNQSSTKILNEYVDYKFISRNFWNKFFNQYFQETIFISIANPLSENYISKLKNNGLSVYKGNDYKNFLIDFSKDLINGKIPVLLKSSDYNYQKIDKFLIVKNNHTYIKYIWRKGLNWHIYYLYSKYLSIQHNILNKNSWINIKNLELNSLPIFAVTNRHNKLIMAESPDRLLLKKNFFQILDLQFLNNIFLSNNNLSKKIYTGLLFINPEDALEYKQYITYKYKQAQNNIDFKFFIGKLNLYSRLLSAPISLKEFRLIPDLQEIGDLIYKYQYNNNISFDKNQKYGKHIFQGQPIYRIKSILAKNINTNKKENLDYYYNVYKNNKTIKYQAVFLNYKTALIAWNRFKEEHPYYKLPKKPLLYVSNLENFLAIYKNDHINSSFIFVPSPKTYNFIKEYKENVQIKNFHYFINNRTLYLQSFIKRLIWSLTSRQPLDW</sequence>
<accession>A0A1Z1M0G3</accession>
<proteinExistence type="predicted"/>
<dbReference type="GeneID" id="33352773"/>
<name>A0A1Z1M0G3_9FLOR</name>
<organism evidence="1">
    <name type="scientific">Dipterocladia arabiensis</name>
    <dbReference type="NCBI Taxonomy" id="2007176"/>
    <lineage>
        <taxon>Eukaryota</taxon>
        <taxon>Rhodophyta</taxon>
        <taxon>Florideophyceae</taxon>
        <taxon>Rhodymeniophycidae</taxon>
        <taxon>Ceramiales</taxon>
        <taxon>Dasyaceae</taxon>
        <taxon>Dipterocladia</taxon>
    </lineage>
</organism>
<protein>
    <recommendedName>
        <fullName evidence="2">Ycf80</fullName>
    </recommendedName>
</protein>
<reference evidence="1" key="1">
    <citation type="journal article" date="2017" name="J. Phycol.">
        <title>Analysis of chloroplast genomes and a supermatrix inform reclassification of the Rhodomelaceae (Rhodophyta).</title>
        <authorList>
            <person name="Diaz-Tapia P."/>
            <person name="Maggs C.A."/>
            <person name="West J.A."/>
            <person name="Verbruggen H."/>
        </authorList>
    </citation>
    <scope>NUCLEOTIDE SEQUENCE</scope>
    <source>
        <strain evidence="1">DHO101</strain>
    </source>
</reference>
<dbReference type="RefSeq" id="YP_009391207.1">
    <property type="nucleotide sequence ID" value="NC_035257.1"/>
</dbReference>
<evidence type="ECO:0008006" key="2">
    <source>
        <dbReference type="Google" id="ProtNLM"/>
    </source>
</evidence>
<dbReference type="EMBL" id="MF101408">
    <property type="protein sequence ID" value="ARW59351.1"/>
    <property type="molecule type" value="Genomic_DNA"/>
</dbReference>
<evidence type="ECO:0000313" key="1">
    <source>
        <dbReference type="EMBL" id="ARW59351.1"/>
    </source>
</evidence>
<gene>
    <name evidence="1" type="primary">ycf80</name>
</gene>